<keyword evidence="1" id="KW-0337">GPI-anchor biosynthesis</keyword>
<dbReference type="PANTHER" id="PTHR12250">
    <property type="entry name" value="PHOSPHATIDYLINOSITOL GLYCAN, CLASS N"/>
    <property type="match status" value="1"/>
</dbReference>
<feature type="region of interest" description="Disordered" evidence="2">
    <location>
        <begin position="73"/>
        <end position="95"/>
    </location>
</feature>
<comment type="similarity">
    <text evidence="1">Belongs to the PIGG/PIGN/PIGO family. PIGN subfamily.</text>
</comment>
<dbReference type="GO" id="GO:0005789">
    <property type="term" value="C:endoplasmic reticulum membrane"/>
    <property type="evidence" value="ECO:0007669"/>
    <property type="project" value="UniProtKB-SubCell"/>
</dbReference>
<comment type="pathway">
    <text evidence="1">Glycolipid biosynthesis; glycosylphosphatidylinositol-anchor biosynthesis.</text>
</comment>
<proteinExistence type="inferred from homology"/>
<keyword evidence="4" id="KW-1185">Reference proteome</keyword>
<name>A0A9W8EBI4_9FUNG</name>
<dbReference type="InterPro" id="IPR007070">
    <property type="entry name" value="GPI_EtnP_transferase_1"/>
</dbReference>
<evidence type="ECO:0000256" key="2">
    <source>
        <dbReference type="SAM" id="MobiDB-lite"/>
    </source>
</evidence>
<dbReference type="AlphaFoldDB" id="A0A9W8EBI4"/>
<keyword evidence="1" id="KW-0472">Membrane</keyword>
<organism evidence="3 4">
    <name type="scientific">Dimargaris verticillata</name>
    <dbReference type="NCBI Taxonomy" id="2761393"/>
    <lineage>
        <taxon>Eukaryota</taxon>
        <taxon>Fungi</taxon>
        <taxon>Fungi incertae sedis</taxon>
        <taxon>Zoopagomycota</taxon>
        <taxon>Kickxellomycotina</taxon>
        <taxon>Dimargaritomycetes</taxon>
        <taxon>Dimargaritales</taxon>
        <taxon>Dimargaritaceae</taxon>
        <taxon>Dimargaris</taxon>
    </lineage>
</organism>
<dbReference type="GO" id="GO:0051377">
    <property type="term" value="F:mannose-ethanolamine phosphotransferase activity"/>
    <property type="evidence" value="ECO:0007669"/>
    <property type="project" value="UniProtKB-UniRule"/>
</dbReference>
<dbReference type="Proteomes" id="UP001151582">
    <property type="component" value="Unassembled WGS sequence"/>
</dbReference>
<dbReference type="OrthoDB" id="2748310at2759"/>
<comment type="caution">
    <text evidence="3">The sequence shown here is derived from an EMBL/GenBank/DDBJ whole genome shotgun (WGS) entry which is preliminary data.</text>
</comment>
<gene>
    <name evidence="3" type="primary">MCD4</name>
    <name evidence="3" type="ORF">H4R34_004620</name>
</gene>
<dbReference type="EMBL" id="JANBQB010000618">
    <property type="protein sequence ID" value="KAJ1974705.1"/>
    <property type="molecule type" value="Genomic_DNA"/>
</dbReference>
<dbReference type="PANTHER" id="PTHR12250:SF0">
    <property type="entry name" value="GPI ETHANOLAMINE PHOSPHATE TRANSFERASE 1"/>
    <property type="match status" value="1"/>
</dbReference>
<protein>
    <recommendedName>
        <fullName evidence="1">GPI ethanolamine phosphate transferase 1</fullName>
        <ecNumber evidence="1">2.-.-.-</ecNumber>
    </recommendedName>
</protein>
<keyword evidence="1" id="KW-1133">Transmembrane helix</keyword>
<comment type="subcellular location">
    <subcellularLocation>
        <location evidence="1">Endoplasmic reticulum membrane</location>
        <topology evidence="1">Multi-pass membrane protein</topology>
    </subcellularLocation>
</comment>
<comment type="function">
    <text evidence="1">Ethanolamine phosphate transferase involved in glycosylphosphatidylinositol-anchor biosynthesis. Transfers ethanolamine phosphate to the first alpha-1,4-linked mannose of the glycosylphosphatidylinositol precursor of GPI-anchor.</text>
</comment>
<evidence type="ECO:0000313" key="3">
    <source>
        <dbReference type="EMBL" id="KAJ1974705.1"/>
    </source>
</evidence>
<feature type="non-terminal residue" evidence="3">
    <location>
        <position position="95"/>
    </location>
</feature>
<keyword evidence="1" id="KW-0256">Endoplasmic reticulum</keyword>
<accession>A0A9W8EBI4</accession>
<evidence type="ECO:0000256" key="1">
    <source>
        <dbReference type="RuleBase" id="RU367138"/>
    </source>
</evidence>
<reference evidence="3" key="1">
    <citation type="submission" date="2022-07" db="EMBL/GenBank/DDBJ databases">
        <title>Phylogenomic reconstructions and comparative analyses of Kickxellomycotina fungi.</title>
        <authorList>
            <person name="Reynolds N.K."/>
            <person name="Stajich J.E."/>
            <person name="Barry K."/>
            <person name="Grigoriev I.V."/>
            <person name="Crous P."/>
            <person name="Smith M.E."/>
        </authorList>
    </citation>
    <scope>NUCLEOTIDE SEQUENCE</scope>
    <source>
        <strain evidence="3">RSA 567</strain>
    </source>
</reference>
<sequence length="95" mass="10746">MLASKEALLILGVVFHVVYLWSIFDIYFRSPLVHGMTPYAVPSDPPAKRLFLFVADGLRADKIYEPFVNTTHATDTDTDALDRQSPGEYLAPYLR</sequence>
<keyword evidence="1" id="KW-0808">Transferase</keyword>
<comment type="caution">
    <text evidence="1">Lacks conserved residue(s) required for the propagation of feature annotation.</text>
</comment>
<dbReference type="EC" id="2.-.-.-" evidence="1"/>
<feature type="transmembrane region" description="Helical" evidence="1">
    <location>
        <begin position="7"/>
        <end position="28"/>
    </location>
</feature>
<keyword evidence="1" id="KW-0812">Transmembrane</keyword>
<dbReference type="GO" id="GO:0006506">
    <property type="term" value="P:GPI anchor biosynthetic process"/>
    <property type="evidence" value="ECO:0007669"/>
    <property type="project" value="UniProtKB-KW"/>
</dbReference>
<evidence type="ECO:0000313" key="4">
    <source>
        <dbReference type="Proteomes" id="UP001151582"/>
    </source>
</evidence>